<gene>
    <name evidence="2" type="ORF">MNEG_14527</name>
</gene>
<proteinExistence type="predicted"/>
<evidence type="ECO:0000313" key="3">
    <source>
        <dbReference type="Proteomes" id="UP000054498"/>
    </source>
</evidence>
<dbReference type="Proteomes" id="UP000054498">
    <property type="component" value="Unassembled WGS sequence"/>
</dbReference>
<dbReference type="EMBL" id="KK104775">
    <property type="protein sequence ID" value="KIY93435.1"/>
    <property type="molecule type" value="Genomic_DNA"/>
</dbReference>
<accession>A0A0D2ME08</accession>
<dbReference type="AlphaFoldDB" id="A0A0D2ME08"/>
<evidence type="ECO:0000313" key="2">
    <source>
        <dbReference type="EMBL" id="KIY93435.1"/>
    </source>
</evidence>
<dbReference type="RefSeq" id="XP_013892455.1">
    <property type="nucleotide sequence ID" value="XM_014037001.1"/>
</dbReference>
<protein>
    <submittedName>
        <fullName evidence="2">Uncharacterized protein</fullName>
    </submittedName>
</protein>
<reference evidence="2 3" key="1">
    <citation type="journal article" date="2013" name="BMC Genomics">
        <title>Reconstruction of the lipid metabolism for the microalga Monoraphidium neglectum from its genome sequence reveals characteristics suitable for biofuel production.</title>
        <authorList>
            <person name="Bogen C."/>
            <person name="Al-Dilaimi A."/>
            <person name="Albersmeier A."/>
            <person name="Wichmann J."/>
            <person name="Grundmann M."/>
            <person name="Rupp O."/>
            <person name="Lauersen K.J."/>
            <person name="Blifernez-Klassen O."/>
            <person name="Kalinowski J."/>
            <person name="Goesmann A."/>
            <person name="Mussgnug J.H."/>
            <person name="Kruse O."/>
        </authorList>
    </citation>
    <scope>NUCLEOTIDE SEQUENCE [LARGE SCALE GENOMIC DNA]</scope>
    <source>
        <strain evidence="2 3">SAG 48.87</strain>
    </source>
</reference>
<feature type="region of interest" description="Disordered" evidence="1">
    <location>
        <begin position="1"/>
        <end position="20"/>
    </location>
</feature>
<organism evidence="2 3">
    <name type="scientific">Monoraphidium neglectum</name>
    <dbReference type="NCBI Taxonomy" id="145388"/>
    <lineage>
        <taxon>Eukaryota</taxon>
        <taxon>Viridiplantae</taxon>
        <taxon>Chlorophyta</taxon>
        <taxon>core chlorophytes</taxon>
        <taxon>Chlorophyceae</taxon>
        <taxon>CS clade</taxon>
        <taxon>Sphaeropleales</taxon>
        <taxon>Selenastraceae</taxon>
        <taxon>Monoraphidium</taxon>
    </lineage>
</organism>
<keyword evidence="3" id="KW-1185">Reference proteome</keyword>
<name>A0A0D2ME08_9CHLO</name>
<sequence length="137" mass="14340">MGAMPFFKPREGRLSSDPSEWLKGGPWAGTRYEARVANANDPAAASAPLSAVEESPLSAFLPPAVLAGHELVLLPDQMYAVIPSAVPFCEGAGAGGEEFVFEFGGLMREGRGLRRVRATYAPGGRASAFSFEALGPA</sequence>
<dbReference type="GeneID" id="25732098"/>
<evidence type="ECO:0000256" key="1">
    <source>
        <dbReference type="SAM" id="MobiDB-lite"/>
    </source>
</evidence>
<dbReference type="OrthoDB" id="10674104at2759"/>
<dbReference type="KEGG" id="mng:MNEG_14527"/>